<comment type="caution">
    <text evidence="10">The sequence shown here is derived from an EMBL/GenBank/DDBJ whole genome shotgun (WGS) entry which is preliminary data.</text>
</comment>
<dbReference type="InterPro" id="IPR050160">
    <property type="entry name" value="MHC/Immunoglobulin"/>
</dbReference>
<dbReference type="InterPro" id="IPR003597">
    <property type="entry name" value="Ig_C1-set"/>
</dbReference>
<keyword evidence="7" id="KW-0472">Membrane</keyword>
<evidence type="ECO:0000313" key="10">
    <source>
        <dbReference type="EMBL" id="KAB0398666.1"/>
    </source>
</evidence>
<dbReference type="PROSITE" id="PS50835">
    <property type="entry name" value="IG_LIKE"/>
    <property type="match status" value="1"/>
</dbReference>
<feature type="domain" description="Ig-like" evidence="9">
    <location>
        <begin position="121"/>
        <end position="161"/>
    </location>
</feature>
<evidence type="ECO:0000256" key="7">
    <source>
        <dbReference type="SAM" id="Phobius"/>
    </source>
</evidence>
<dbReference type="Gene3D" id="3.10.320.10">
    <property type="entry name" value="Class II Histocompatibility Antigen, M Beta Chain, Chain B, domain 1"/>
    <property type="match status" value="1"/>
</dbReference>
<comment type="similarity">
    <text evidence="2">Belongs to the MHC class II family.</text>
</comment>
<gene>
    <name evidence="10" type="ORF">E2I00_006633</name>
</gene>
<keyword evidence="8" id="KW-0732">Signal</keyword>
<dbReference type="InterPro" id="IPR036179">
    <property type="entry name" value="Ig-like_dom_sf"/>
</dbReference>
<dbReference type="GO" id="GO:0042613">
    <property type="term" value="C:MHC class II protein complex"/>
    <property type="evidence" value="ECO:0007669"/>
    <property type="project" value="InterPro"/>
</dbReference>
<name>A0A643CEK8_BALPH</name>
<evidence type="ECO:0000256" key="6">
    <source>
        <dbReference type="ARBA" id="ARBA00023180"/>
    </source>
</evidence>
<feature type="signal peptide" evidence="8">
    <location>
        <begin position="1"/>
        <end position="26"/>
    </location>
</feature>
<dbReference type="OrthoDB" id="8935021at2759"/>
<proteinExistence type="inferred from homology"/>
<accession>A0A643CEK8</accession>
<sequence>MDHELSQGAALLRLLPLLWLLPQSWTAPEAPTPGWRDELQNHTFLHTMYCQKGSPNVGLSETYDEDQLFSFDFSQNIRVPRLPEFADWAHKSRDTYNIFFDKAFCRAIIEEIGPELEGQIPVSRGLPIAEVFTLKPLEFGKPNTLVCFVSNLFPPTLTVSWQHHSAPVEGARPTFVSAIDSYTAIAFWADLNLPCLSFSLVIPDTRVFPLGLPNQVSGLTGFPFSLVPQNALPSDLLENVLCGVAFGLGVLGIIVGLVLIIYFRKPCSG</sequence>
<dbReference type="Pfam" id="PF07654">
    <property type="entry name" value="C1-set"/>
    <property type="match status" value="1"/>
</dbReference>
<dbReference type="SUPFAM" id="SSF48726">
    <property type="entry name" value="Immunoglobulin"/>
    <property type="match status" value="1"/>
</dbReference>
<dbReference type="GO" id="GO:0019882">
    <property type="term" value="P:antigen processing and presentation"/>
    <property type="evidence" value="ECO:0007669"/>
    <property type="project" value="InterPro"/>
</dbReference>
<comment type="subcellular location">
    <subcellularLocation>
        <location evidence="1">Membrane</location>
        <topology evidence="1">Single-pass type I membrane protein</topology>
    </subcellularLocation>
</comment>
<keyword evidence="11" id="KW-1185">Reference proteome</keyword>
<dbReference type="InterPro" id="IPR013783">
    <property type="entry name" value="Ig-like_fold"/>
</dbReference>
<dbReference type="InterPro" id="IPR001003">
    <property type="entry name" value="MHC_II_a_N"/>
</dbReference>
<evidence type="ECO:0000256" key="4">
    <source>
        <dbReference type="ARBA" id="ARBA00022989"/>
    </source>
</evidence>
<feature type="chain" id="PRO_5024900179" description="Ig-like domain-containing protein" evidence="8">
    <location>
        <begin position="27"/>
        <end position="269"/>
    </location>
</feature>
<evidence type="ECO:0000256" key="3">
    <source>
        <dbReference type="ARBA" id="ARBA00022692"/>
    </source>
</evidence>
<dbReference type="Pfam" id="PF00993">
    <property type="entry name" value="MHC_II_alpha"/>
    <property type="match status" value="1"/>
</dbReference>
<dbReference type="PANTHER" id="PTHR19944:SF50">
    <property type="entry name" value="HLA CLASS II HISTOCOMPATIBILITY ANTIGEN, DM ALPHA CHAIN"/>
    <property type="match status" value="1"/>
</dbReference>
<evidence type="ECO:0000259" key="9">
    <source>
        <dbReference type="PROSITE" id="PS50835"/>
    </source>
</evidence>
<dbReference type="EMBL" id="SGJD01001724">
    <property type="protein sequence ID" value="KAB0398666.1"/>
    <property type="molecule type" value="Genomic_DNA"/>
</dbReference>
<evidence type="ECO:0000256" key="8">
    <source>
        <dbReference type="SAM" id="SignalP"/>
    </source>
</evidence>
<dbReference type="GO" id="GO:0006955">
    <property type="term" value="P:immune response"/>
    <property type="evidence" value="ECO:0007669"/>
    <property type="project" value="InterPro"/>
</dbReference>
<organism evidence="10 11">
    <name type="scientific">Balaenoptera physalus</name>
    <name type="common">Fin whale</name>
    <name type="synonym">Balaena physalus</name>
    <dbReference type="NCBI Taxonomy" id="9770"/>
    <lineage>
        <taxon>Eukaryota</taxon>
        <taxon>Metazoa</taxon>
        <taxon>Chordata</taxon>
        <taxon>Craniata</taxon>
        <taxon>Vertebrata</taxon>
        <taxon>Euteleostomi</taxon>
        <taxon>Mammalia</taxon>
        <taxon>Eutheria</taxon>
        <taxon>Laurasiatheria</taxon>
        <taxon>Artiodactyla</taxon>
        <taxon>Whippomorpha</taxon>
        <taxon>Cetacea</taxon>
        <taxon>Mysticeti</taxon>
        <taxon>Balaenopteridae</taxon>
        <taxon>Balaenoptera</taxon>
    </lineage>
</organism>
<feature type="non-terminal residue" evidence="10">
    <location>
        <position position="269"/>
    </location>
</feature>
<evidence type="ECO:0000256" key="2">
    <source>
        <dbReference type="ARBA" id="ARBA00007394"/>
    </source>
</evidence>
<dbReference type="SUPFAM" id="SSF54452">
    <property type="entry name" value="MHC antigen-recognition domain"/>
    <property type="match status" value="1"/>
</dbReference>
<protein>
    <recommendedName>
        <fullName evidence="9">Ig-like domain-containing protein</fullName>
    </recommendedName>
</protein>
<reference evidence="10 11" key="1">
    <citation type="journal article" date="2019" name="PLoS ONE">
        <title>Genomic analyses reveal an absence of contemporary introgressive admixture between fin whales and blue whales, despite known hybrids.</title>
        <authorList>
            <person name="Westbury M.V."/>
            <person name="Petersen B."/>
            <person name="Lorenzen E.D."/>
        </authorList>
    </citation>
    <scope>NUCLEOTIDE SEQUENCE [LARGE SCALE GENOMIC DNA]</scope>
    <source>
        <strain evidence="10">FinWhale-01</strain>
    </source>
</reference>
<keyword evidence="6" id="KW-0325">Glycoprotein</keyword>
<dbReference type="Proteomes" id="UP000437017">
    <property type="component" value="Unassembled WGS sequence"/>
</dbReference>
<feature type="transmembrane region" description="Helical" evidence="7">
    <location>
        <begin position="243"/>
        <end position="263"/>
    </location>
</feature>
<evidence type="ECO:0000313" key="11">
    <source>
        <dbReference type="Proteomes" id="UP000437017"/>
    </source>
</evidence>
<keyword evidence="5" id="KW-1015">Disulfide bond</keyword>
<keyword evidence="4 7" id="KW-1133">Transmembrane helix</keyword>
<dbReference type="InterPro" id="IPR007110">
    <property type="entry name" value="Ig-like_dom"/>
</dbReference>
<keyword evidence="3 7" id="KW-0812">Transmembrane</keyword>
<dbReference type="SMART" id="SM00920">
    <property type="entry name" value="MHC_II_alpha"/>
    <property type="match status" value="1"/>
</dbReference>
<dbReference type="InterPro" id="IPR011162">
    <property type="entry name" value="MHC_I/II-like_Ag-recog"/>
</dbReference>
<dbReference type="Gene3D" id="2.60.40.10">
    <property type="entry name" value="Immunoglobulins"/>
    <property type="match status" value="1"/>
</dbReference>
<evidence type="ECO:0000256" key="1">
    <source>
        <dbReference type="ARBA" id="ARBA00004479"/>
    </source>
</evidence>
<dbReference type="InterPro" id="IPR014745">
    <property type="entry name" value="MHC_II_a/b_N"/>
</dbReference>
<evidence type="ECO:0000256" key="5">
    <source>
        <dbReference type="ARBA" id="ARBA00023157"/>
    </source>
</evidence>
<dbReference type="AlphaFoldDB" id="A0A643CEK8"/>
<dbReference type="PANTHER" id="PTHR19944">
    <property type="entry name" value="MHC CLASS II-RELATED"/>
    <property type="match status" value="1"/>
</dbReference>